<proteinExistence type="inferred from homology"/>
<sequence length="186" mass="20025">MANTTEKEKMLKGELYNGMVPELVAERQISRAKVQKFNDAPSMTPEATAALGDLLGSMGKDVVIEPPFRCDYGSNIYLEDGVFMNFNCVLLDVCDIRIGARTLLAPGVQIYTATHPLDPKVRATGLEFGKPITIEEDVWIGGNSIILPGVRIGRGSVIGAGSVVTKDVPPMTVYAGNPAKFIKNVV</sequence>
<dbReference type="OrthoDB" id="25818at2759"/>
<feature type="domain" description="Maltose/galactoside acetyltransferase" evidence="4">
    <location>
        <begin position="7"/>
        <end position="60"/>
    </location>
</feature>
<organism evidence="5 6">
    <name type="scientific">Pythium oligandrum</name>
    <name type="common">Mycoparasitic fungus</name>
    <dbReference type="NCBI Taxonomy" id="41045"/>
    <lineage>
        <taxon>Eukaryota</taxon>
        <taxon>Sar</taxon>
        <taxon>Stramenopiles</taxon>
        <taxon>Oomycota</taxon>
        <taxon>Peronosporomycetes</taxon>
        <taxon>Pythiales</taxon>
        <taxon>Pythiaceae</taxon>
        <taxon>Pythium</taxon>
    </lineage>
</organism>
<reference evidence="5" key="1">
    <citation type="submission" date="2019-03" db="EMBL/GenBank/DDBJ databases">
        <title>Long read genome sequence of the mycoparasitic Pythium oligandrum ATCC 38472 isolated from sugarbeet rhizosphere.</title>
        <authorList>
            <person name="Gaulin E."/>
        </authorList>
    </citation>
    <scope>NUCLEOTIDE SEQUENCE</scope>
    <source>
        <strain evidence="5">ATCC 38472_TT</strain>
    </source>
</reference>
<evidence type="ECO:0000259" key="4">
    <source>
        <dbReference type="SMART" id="SM01266"/>
    </source>
</evidence>
<protein>
    <recommendedName>
        <fullName evidence="4">Maltose/galactoside acetyltransferase domain-containing protein</fullName>
    </recommendedName>
</protein>
<dbReference type="PANTHER" id="PTHR23416:SF23">
    <property type="entry name" value="ACETYLTRANSFERASE C18B11.09C-RELATED"/>
    <property type="match status" value="1"/>
</dbReference>
<dbReference type="InterPro" id="IPR011004">
    <property type="entry name" value="Trimer_LpxA-like_sf"/>
</dbReference>
<evidence type="ECO:0000313" key="6">
    <source>
        <dbReference type="Proteomes" id="UP000794436"/>
    </source>
</evidence>
<keyword evidence="2" id="KW-0808">Transferase</keyword>
<dbReference type="SUPFAM" id="SSF51161">
    <property type="entry name" value="Trimeric LpxA-like enzymes"/>
    <property type="match status" value="1"/>
</dbReference>
<evidence type="ECO:0000256" key="1">
    <source>
        <dbReference type="ARBA" id="ARBA00007274"/>
    </source>
</evidence>
<dbReference type="InterPro" id="IPR051159">
    <property type="entry name" value="Hexapeptide_acetyltransf"/>
</dbReference>
<dbReference type="AlphaFoldDB" id="A0A8K1FJS8"/>
<dbReference type="PANTHER" id="PTHR23416">
    <property type="entry name" value="SIALIC ACID SYNTHASE-RELATED"/>
    <property type="match status" value="1"/>
</dbReference>
<dbReference type="Gene3D" id="2.160.10.10">
    <property type="entry name" value="Hexapeptide repeat proteins"/>
    <property type="match status" value="1"/>
</dbReference>
<dbReference type="InterPro" id="IPR018357">
    <property type="entry name" value="Hexapep_transf_CS"/>
</dbReference>
<dbReference type="SMART" id="SM01266">
    <property type="entry name" value="Mac"/>
    <property type="match status" value="1"/>
</dbReference>
<accession>A0A8K1FJS8</accession>
<dbReference type="GO" id="GO:0008374">
    <property type="term" value="F:O-acyltransferase activity"/>
    <property type="evidence" value="ECO:0007669"/>
    <property type="project" value="TreeGrafter"/>
</dbReference>
<evidence type="ECO:0000256" key="2">
    <source>
        <dbReference type="ARBA" id="ARBA00022679"/>
    </source>
</evidence>
<evidence type="ECO:0000313" key="5">
    <source>
        <dbReference type="EMBL" id="TMW65251.1"/>
    </source>
</evidence>
<dbReference type="Pfam" id="PF00132">
    <property type="entry name" value="Hexapep"/>
    <property type="match status" value="1"/>
</dbReference>
<dbReference type="InterPro" id="IPR024688">
    <property type="entry name" value="Mac_dom"/>
</dbReference>
<dbReference type="PROSITE" id="PS00101">
    <property type="entry name" value="HEXAPEP_TRANSFERASES"/>
    <property type="match status" value="1"/>
</dbReference>
<dbReference type="Pfam" id="PF12464">
    <property type="entry name" value="Mac"/>
    <property type="match status" value="1"/>
</dbReference>
<evidence type="ECO:0000256" key="3">
    <source>
        <dbReference type="ARBA" id="ARBA00023315"/>
    </source>
</evidence>
<name>A0A8K1FJS8_PYTOL</name>
<dbReference type="CDD" id="cd03357">
    <property type="entry name" value="LbH_MAT_GAT"/>
    <property type="match status" value="1"/>
</dbReference>
<dbReference type="FunFam" id="2.160.10.10:FF:000025">
    <property type="entry name" value="Hexapeptide-repeat containing-acetyltransferase"/>
    <property type="match status" value="1"/>
</dbReference>
<gene>
    <name evidence="5" type="ORF">Poli38472_009418</name>
</gene>
<keyword evidence="6" id="KW-1185">Reference proteome</keyword>
<dbReference type="InterPro" id="IPR001451">
    <property type="entry name" value="Hexapep"/>
</dbReference>
<dbReference type="EMBL" id="SPLM01000038">
    <property type="protein sequence ID" value="TMW65251.1"/>
    <property type="molecule type" value="Genomic_DNA"/>
</dbReference>
<dbReference type="GO" id="GO:0016407">
    <property type="term" value="F:acetyltransferase activity"/>
    <property type="evidence" value="ECO:0007669"/>
    <property type="project" value="InterPro"/>
</dbReference>
<dbReference type="Proteomes" id="UP000794436">
    <property type="component" value="Unassembled WGS sequence"/>
</dbReference>
<keyword evidence="3" id="KW-0012">Acyltransferase</keyword>
<comment type="caution">
    <text evidence="5">The sequence shown here is derived from an EMBL/GenBank/DDBJ whole genome shotgun (WGS) entry which is preliminary data.</text>
</comment>
<comment type="similarity">
    <text evidence="1">Belongs to the transferase hexapeptide repeat family.</text>
</comment>